<keyword evidence="2" id="KW-1185">Reference proteome</keyword>
<dbReference type="Pfam" id="PF14097">
    <property type="entry name" value="SpoVAE"/>
    <property type="match status" value="1"/>
</dbReference>
<comment type="caution">
    <text evidence="1">The sequence shown here is derived from an EMBL/GenBank/DDBJ whole genome shotgun (WGS) entry which is preliminary data.</text>
</comment>
<dbReference type="InterPro" id="IPR025914">
    <property type="entry name" value="SpoVAE"/>
</dbReference>
<organism evidence="1 2">
    <name type="scientific">Exobacillus caeni</name>
    <dbReference type="NCBI Taxonomy" id="2574798"/>
    <lineage>
        <taxon>Bacteria</taxon>
        <taxon>Bacillati</taxon>
        <taxon>Bacillota</taxon>
        <taxon>Bacilli</taxon>
        <taxon>Bacillales</taxon>
        <taxon>Guptibacillaceae</taxon>
        <taxon>Exobacillus</taxon>
    </lineage>
</organism>
<proteinExistence type="predicted"/>
<accession>A0A5R9EWN4</accession>
<evidence type="ECO:0000313" key="1">
    <source>
        <dbReference type="EMBL" id="TLS35652.1"/>
    </source>
</evidence>
<gene>
    <name evidence="1" type="ORF">FCL54_19315</name>
</gene>
<dbReference type="AlphaFoldDB" id="A0A5R9EWN4"/>
<dbReference type="RefSeq" id="WP_138128585.1">
    <property type="nucleotide sequence ID" value="NZ_SWLG01000018.1"/>
</dbReference>
<dbReference type="OrthoDB" id="1679631at2"/>
<dbReference type="EMBL" id="SWLG01000018">
    <property type="protein sequence ID" value="TLS35652.1"/>
    <property type="molecule type" value="Genomic_DNA"/>
</dbReference>
<protein>
    <submittedName>
        <fullName evidence="1">Stage V sporulation protein AE</fullName>
    </submittedName>
</protein>
<reference evidence="1 2" key="1">
    <citation type="submission" date="2019-04" db="EMBL/GenBank/DDBJ databases">
        <title>Bacillus caeni sp. nov., a bacterium isolated from mangrove sediment.</title>
        <authorList>
            <person name="Huang H."/>
            <person name="Mo K."/>
            <person name="Hu Y."/>
        </authorList>
    </citation>
    <scope>NUCLEOTIDE SEQUENCE [LARGE SCALE GENOMIC DNA]</scope>
    <source>
        <strain evidence="1 2">HB172195</strain>
    </source>
</reference>
<name>A0A5R9EWN4_9BACL</name>
<dbReference type="Proteomes" id="UP000308230">
    <property type="component" value="Unassembled WGS sequence"/>
</dbReference>
<sequence>MQGKKRVILVTDGDLYALKAIETVAKAIGGRCISQSFGNPSERSGNELVKLIHQAPYDPVFVMFDDCGYKGEGKGESAMKTVASHPDIEVVGAIAVASNAHSLEWSKVNISIDRYGNLTEYGVDKSGVPDVELGRINGDTVSVLDELDLPYVIGIGDIGKMAGLDDAKRGSPVTKKAVEILLERSEYYAGKKQGTNSQKNKGK</sequence>
<evidence type="ECO:0000313" key="2">
    <source>
        <dbReference type="Proteomes" id="UP000308230"/>
    </source>
</evidence>